<dbReference type="GO" id="GO:0005634">
    <property type="term" value="C:nucleus"/>
    <property type="evidence" value="ECO:0007669"/>
    <property type="project" value="UniProtKB-SubCell"/>
</dbReference>
<evidence type="ECO:0000256" key="6">
    <source>
        <dbReference type="ARBA" id="ARBA00022842"/>
    </source>
</evidence>
<evidence type="ECO:0000256" key="8">
    <source>
        <dbReference type="ARBA" id="ARBA00040531"/>
    </source>
</evidence>
<evidence type="ECO:0000256" key="4">
    <source>
        <dbReference type="ARBA" id="ARBA00022801"/>
    </source>
</evidence>
<comment type="caution">
    <text evidence="11">The sequence shown here is derived from an EMBL/GenBank/DDBJ whole genome shotgun (WGS) entry which is preliminary data.</text>
</comment>
<keyword evidence="12" id="KW-1185">Reference proteome</keyword>
<comment type="subcellular location">
    <subcellularLocation>
        <location evidence="1">Nucleus</location>
    </subcellularLocation>
</comment>
<evidence type="ECO:0000256" key="2">
    <source>
        <dbReference type="ARBA" id="ARBA00022722"/>
    </source>
</evidence>
<dbReference type="GO" id="GO:0008408">
    <property type="term" value="F:3'-5' exonuclease activity"/>
    <property type="evidence" value="ECO:0007669"/>
    <property type="project" value="UniProtKB-ARBA"/>
</dbReference>
<keyword evidence="7" id="KW-0539">Nucleus</keyword>
<dbReference type="Gene3D" id="3.30.420.10">
    <property type="entry name" value="Ribonuclease H-like superfamily/Ribonuclease H"/>
    <property type="match status" value="1"/>
</dbReference>
<sequence length="335" mass="37782">MSMHGSLRHMRSLLFVDSRYECKVPAQFAKIFKKGAGMEMPTSDSDWDYPLTDEDLRAIDAVISSAKRHRLDDASARSPPKLRRRLPSSLFAFQQQQQQLQGFNTINFPFSSCSSRCYGRTTSPVSHFQEIKFGGRIVYSRTTKEVEKAAQELLDFVEAKKKDGGQCYLGLDLEWRPSFRRGVSPGKVAVMQICGDNSCCHVLHLIHSGIPKNLQSLLEDDTSLKVGAGIANDAKKLWKDYNVSINTFQDLSDRANQKLGGEHKKWGLSSLTEMLLCKKLPKPNILRLGNWEVNVLSNEQLKYAAADAYVSFYLNQVLNDYPDPVFNDATQMEAT</sequence>
<evidence type="ECO:0000259" key="10">
    <source>
        <dbReference type="SMART" id="SM00474"/>
    </source>
</evidence>
<dbReference type="FunFam" id="3.30.420.10:FF:000114">
    <property type="entry name" value="Werner Syndrome-like exonuclease"/>
    <property type="match status" value="1"/>
</dbReference>
<organism evidence="11 12">
    <name type="scientific">Salvia divinorum</name>
    <name type="common">Maria pastora</name>
    <name type="synonym">Diviner's sage</name>
    <dbReference type="NCBI Taxonomy" id="28513"/>
    <lineage>
        <taxon>Eukaryota</taxon>
        <taxon>Viridiplantae</taxon>
        <taxon>Streptophyta</taxon>
        <taxon>Embryophyta</taxon>
        <taxon>Tracheophyta</taxon>
        <taxon>Spermatophyta</taxon>
        <taxon>Magnoliopsida</taxon>
        <taxon>eudicotyledons</taxon>
        <taxon>Gunneridae</taxon>
        <taxon>Pentapetalae</taxon>
        <taxon>asterids</taxon>
        <taxon>lamiids</taxon>
        <taxon>Lamiales</taxon>
        <taxon>Lamiaceae</taxon>
        <taxon>Nepetoideae</taxon>
        <taxon>Mentheae</taxon>
        <taxon>Salviinae</taxon>
        <taxon>Salvia</taxon>
        <taxon>Salvia subgen. Calosphace</taxon>
    </lineage>
</organism>
<dbReference type="GO" id="GO:0046872">
    <property type="term" value="F:metal ion binding"/>
    <property type="evidence" value="ECO:0007669"/>
    <property type="project" value="UniProtKB-KW"/>
</dbReference>
<protein>
    <recommendedName>
        <fullName evidence="8">3'-5' exonuclease</fullName>
    </recommendedName>
    <alternativeName>
        <fullName evidence="9">Werner Syndrome-like exonuclease</fullName>
    </alternativeName>
</protein>
<keyword evidence="5" id="KW-0269">Exonuclease</keyword>
<evidence type="ECO:0000256" key="3">
    <source>
        <dbReference type="ARBA" id="ARBA00022723"/>
    </source>
</evidence>
<evidence type="ECO:0000256" key="1">
    <source>
        <dbReference type="ARBA" id="ARBA00004123"/>
    </source>
</evidence>
<keyword evidence="6" id="KW-0460">Magnesium</keyword>
<keyword evidence="2" id="KW-0540">Nuclease</keyword>
<gene>
    <name evidence="11" type="ORF">AAHA92_16386</name>
</gene>
<dbReference type="Pfam" id="PF01612">
    <property type="entry name" value="DNA_pol_A_exo1"/>
    <property type="match status" value="1"/>
</dbReference>
<dbReference type="Proteomes" id="UP001567538">
    <property type="component" value="Unassembled WGS sequence"/>
</dbReference>
<evidence type="ECO:0000256" key="9">
    <source>
        <dbReference type="ARBA" id="ARBA00042761"/>
    </source>
</evidence>
<dbReference type="AlphaFoldDB" id="A0ABD1GZB3"/>
<evidence type="ECO:0000256" key="7">
    <source>
        <dbReference type="ARBA" id="ARBA00023242"/>
    </source>
</evidence>
<dbReference type="InterPro" id="IPR012337">
    <property type="entry name" value="RNaseH-like_sf"/>
</dbReference>
<evidence type="ECO:0000256" key="5">
    <source>
        <dbReference type="ARBA" id="ARBA00022839"/>
    </source>
</evidence>
<dbReference type="PANTHER" id="PTHR13620:SF109">
    <property type="entry name" value="3'-5' EXONUCLEASE"/>
    <property type="match status" value="1"/>
</dbReference>
<dbReference type="SMART" id="SM00474">
    <property type="entry name" value="35EXOc"/>
    <property type="match status" value="1"/>
</dbReference>
<dbReference type="InterPro" id="IPR036397">
    <property type="entry name" value="RNaseH_sf"/>
</dbReference>
<dbReference type="CDD" id="cd06141">
    <property type="entry name" value="WRN_exo"/>
    <property type="match status" value="1"/>
</dbReference>
<dbReference type="InterPro" id="IPR051132">
    <property type="entry name" value="3-5_Exonuclease_domain"/>
</dbReference>
<dbReference type="EMBL" id="JBEAFC010000007">
    <property type="protein sequence ID" value="KAL1548111.1"/>
    <property type="molecule type" value="Genomic_DNA"/>
</dbReference>
<dbReference type="SUPFAM" id="SSF53098">
    <property type="entry name" value="Ribonuclease H-like"/>
    <property type="match status" value="1"/>
</dbReference>
<keyword evidence="4" id="KW-0378">Hydrolase</keyword>
<keyword evidence="3" id="KW-0479">Metal-binding</keyword>
<reference evidence="11 12" key="1">
    <citation type="submission" date="2024-06" db="EMBL/GenBank/DDBJ databases">
        <title>A chromosome level genome sequence of Diviner's sage (Salvia divinorum).</title>
        <authorList>
            <person name="Ford S.A."/>
            <person name="Ro D.-K."/>
            <person name="Ness R.W."/>
            <person name="Phillips M.A."/>
        </authorList>
    </citation>
    <scope>NUCLEOTIDE SEQUENCE [LARGE SCALE GENOMIC DNA]</scope>
    <source>
        <strain evidence="11">SAF-2024a</strain>
        <tissue evidence="11">Leaf</tissue>
    </source>
</reference>
<accession>A0ABD1GZB3</accession>
<dbReference type="PANTHER" id="PTHR13620">
    <property type="entry name" value="3-5 EXONUCLEASE"/>
    <property type="match status" value="1"/>
</dbReference>
<evidence type="ECO:0000313" key="12">
    <source>
        <dbReference type="Proteomes" id="UP001567538"/>
    </source>
</evidence>
<dbReference type="InterPro" id="IPR002562">
    <property type="entry name" value="3'-5'_exonuclease_dom"/>
</dbReference>
<feature type="domain" description="3'-5' exonuclease" evidence="10">
    <location>
        <begin position="141"/>
        <end position="323"/>
    </location>
</feature>
<proteinExistence type="predicted"/>
<evidence type="ECO:0000313" key="11">
    <source>
        <dbReference type="EMBL" id="KAL1548111.1"/>
    </source>
</evidence>
<name>A0ABD1GZB3_SALDI</name>